<dbReference type="Pfam" id="PF01541">
    <property type="entry name" value="GIY-YIG"/>
    <property type="match status" value="1"/>
</dbReference>
<protein>
    <recommendedName>
        <fullName evidence="2">GIY-YIG domain-containing protein</fullName>
    </recommendedName>
</protein>
<feature type="domain" description="GIY-YIG" evidence="2">
    <location>
        <begin position="1"/>
        <end position="78"/>
    </location>
</feature>
<evidence type="ECO:0000313" key="3">
    <source>
        <dbReference type="EMBL" id="OGG13049.1"/>
    </source>
</evidence>
<reference evidence="3 4" key="1">
    <citation type="journal article" date="2016" name="Nat. Commun.">
        <title>Thousands of microbial genomes shed light on interconnected biogeochemical processes in an aquifer system.</title>
        <authorList>
            <person name="Anantharaman K."/>
            <person name="Brown C.T."/>
            <person name="Hug L.A."/>
            <person name="Sharon I."/>
            <person name="Castelle C.J."/>
            <person name="Probst A.J."/>
            <person name="Thomas B.C."/>
            <person name="Singh A."/>
            <person name="Wilkins M.J."/>
            <person name="Karaoz U."/>
            <person name="Brodie E.L."/>
            <person name="Williams K.H."/>
            <person name="Hubbard S.S."/>
            <person name="Banfield J.F."/>
        </authorList>
    </citation>
    <scope>NUCLEOTIDE SEQUENCE [LARGE SCALE GENOMIC DNA]</scope>
</reference>
<sequence length="89" mass="10762">MKWFVYIARCKDTSLYTGITTDIKRRELEHNKDNKLGAKSLRGKRPVQIVYFESYSTQSEARKREMAIKRWDKEYKLKLIQRKFFKGLP</sequence>
<evidence type="ECO:0000313" key="4">
    <source>
        <dbReference type="Proteomes" id="UP000177383"/>
    </source>
</evidence>
<comment type="caution">
    <text evidence="3">The sequence shown here is derived from an EMBL/GenBank/DDBJ whole genome shotgun (WGS) entry which is preliminary data.</text>
</comment>
<name>A0A1F5ZKM5_9BACT</name>
<dbReference type="Proteomes" id="UP000177383">
    <property type="component" value="Unassembled WGS sequence"/>
</dbReference>
<dbReference type="EMBL" id="MFJE01000063">
    <property type="protein sequence ID" value="OGG13049.1"/>
    <property type="molecule type" value="Genomic_DNA"/>
</dbReference>
<dbReference type="PANTHER" id="PTHR34477:SF1">
    <property type="entry name" value="UPF0213 PROTEIN YHBQ"/>
    <property type="match status" value="1"/>
</dbReference>
<dbReference type="AlphaFoldDB" id="A0A1F5ZKM5"/>
<dbReference type="SUPFAM" id="SSF82771">
    <property type="entry name" value="GIY-YIG endonuclease"/>
    <property type="match status" value="1"/>
</dbReference>
<accession>A0A1F5ZKM5</accession>
<comment type="similarity">
    <text evidence="1">Belongs to the UPF0213 family.</text>
</comment>
<dbReference type="Gene3D" id="3.40.1440.10">
    <property type="entry name" value="GIY-YIG endonuclease"/>
    <property type="match status" value="1"/>
</dbReference>
<dbReference type="PROSITE" id="PS50164">
    <property type="entry name" value="GIY_YIG"/>
    <property type="match status" value="1"/>
</dbReference>
<gene>
    <name evidence="3" type="ORF">A2773_00370</name>
</gene>
<dbReference type="PANTHER" id="PTHR34477">
    <property type="entry name" value="UPF0213 PROTEIN YHBQ"/>
    <property type="match status" value="1"/>
</dbReference>
<dbReference type="InterPro" id="IPR035901">
    <property type="entry name" value="GIY-YIG_endonuc_sf"/>
</dbReference>
<dbReference type="InterPro" id="IPR000305">
    <property type="entry name" value="GIY-YIG_endonuc"/>
</dbReference>
<dbReference type="CDD" id="cd10456">
    <property type="entry name" value="GIY-YIG_UPF0213"/>
    <property type="match status" value="1"/>
</dbReference>
<dbReference type="SMART" id="SM00465">
    <property type="entry name" value="GIYc"/>
    <property type="match status" value="1"/>
</dbReference>
<organism evidence="3 4">
    <name type="scientific">Candidatus Gottesmanbacteria bacterium RIFCSPHIGHO2_01_FULL_39_10</name>
    <dbReference type="NCBI Taxonomy" id="1798375"/>
    <lineage>
        <taxon>Bacteria</taxon>
        <taxon>Candidatus Gottesmaniibacteriota</taxon>
    </lineage>
</organism>
<proteinExistence type="inferred from homology"/>
<dbReference type="InterPro" id="IPR050190">
    <property type="entry name" value="UPF0213_domain"/>
</dbReference>
<evidence type="ECO:0000259" key="2">
    <source>
        <dbReference type="PROSITE" id="PS50164"/>
    </source>
</evidence>
<evidence type="ECO:0000256" key="1">
    <source>
        <dbReference type="ARBA" id="ARBA00007435"/>
    </source>
</evidence>